<comment type="function">
    <text evidence="2 10 12">Catalyzes the transfer of a dimethylallyl group onto the adenine at position 37 in tRNAs that read codons beginning with uridine, leading to the formation of N6-(dimethylallyl)adenosine (i(6)A).</text>
</comment>
<dbReference type="GO" id="GO:0005524">
    <property type="term" value="F:ATP binding"/>
    <property type="evidence" value="ECO:0007669"/>
    <property type="project" value="UniProtKB-UniRule"/>
</dbReference>
<evidence type="ECO:0000256" key="1">
    <source>
        <dbReference type="ARBA" id="ARBA00001946"/>
    </source>
</evidence>
<dbReference type="Pfam" id="PF01715">
    <property type="entry name" value="IPPT"/>
    <property type="match status" value="1"/>
</dbReference>
<dbReference type="EMBL" id="CP012154">
    <property type="protein sequence ID" value="AKS41689.1"/>
    <property type="molecule type" value="Genomic_DNA"/>
</dbReference>
<gene>
    <name evidence="10" type="primary">miaA</name>
    <name evidence="14" type="ORF">WM2015_1316</name>
</gene>
<keyword evidence="7 10" id="KW-0067">ATP-binding</keyword>
<evidence type="ECO:0000256" key="2">
    <source>
        <dbReference type="ARBA" id="ARBA00003213"/>
    </source>
</evidence>
<protein>
    <recommendedName>
        <fullName evidence="10">tRNA dimethylallyltransferase</fullName>
        <ecNumber evidence="10">2.5.1.75</ecNumber>
    </recommendedName>
    <alternativeName>
        <fullName evidence="10">Dimethylallyl diphosphate:tRNA dimethylallyltransferase</fullName>
        <shortName evidence="10">DMAPP:tRNA dimethylallyltransferase</shortName>
        <shortName evidence="10">DMATase</shortName>
    </alternativeName>
    <alternativeName>
        <fullName evidence="10">Isopentenyl-diphosphate:tRNA isopentenyltransferase</fullName>
        <shortName evidence="10">IPP transferase</shortName>
        <shortName evidence="10">IPPT</shortName>
        <shortName evidence="10">IPTase</shortName>
    </alternativeName>
</protein>
<dbReference type="STRING" id="1579979.WM2015_1316"/>
<proteinExistence type="inferred from homology"/>
<dbReference type="AlphaFoldDB" id="A0A0K0XVF3"/>
<feature type="site" description="Interaction with substrate tRNA" evidence="10">
    <location>
        <position position="132"/>
    </location>
</feature>
<dbReference type="GO" id="GO:0052381">
    <property type="term" value="F:tRNA dimethylallyltransferase activity"/>
    <property type="evidence" value="ECO:0007669"/>
    <property type="project" value="UniProtKB-UniRule"/>
</dbReference>
<dbReference type="PATRIC" id="fig|1579979.3.peg.1350"/>
<feature type="binding site" evidence="10">
    <location>
        <begin position="21"/>
        <end position="26"/>
    </location>
    <ligand>
        <name>substrate</name>
    </ligand>
</feature>
<dbReference type="InterPro" id="IPR027417">
    <property type="entry name" value="P-loop_NTPase"/>
</dbReference>
<evidence type="ECO:0000256" key="3">
    <source>
        <dbReference type="ARBA" id="ARBA00005842"/>
    </source>
</evidence>
<dbReference type="GO" id="GO:0006400">
    <property type="term" value="P:tRNA modification"/>
    <property type="evidence" value="ECO:0007669"/>
    <property type="project" value="TreeGrafter"/>
</dbReference>
<evidence type="ECO:0000256" key="9">
    <source>
        <dbReference type="ARBA" id="ARBA00049563"/>
    </source>
</evidence>
<keyword evidence="15" id="KW-1185">Reference proteome</keyword>
<comment type="caution">
    <text evidence="10">Lacks conserved residue(s) required for the propagation of feature annotation.</text>
</comment>
<keyword evidence="4 10" id="KW-0808">Transferase</keyword>
<dbReference type="PANTHER" id="PTHR11088:SF60">
    <property type="entry name" value="TRNA DIMETHYLALLYLTRANSFERASE"/>
    <property type="match status" value="1"/>
</dbReference>
<evidence type="ECO:0000256" key="12">
    <source>
        <dbReference type="RuleBase" id="RU003784"/>
    </source>
</evidence>
<evidence type="ECO:0000256" key="11">
    <source>
        <dbReference type="RuleBase" id="RU003783"/>
    </source>
</evidence>
<accession>A0A0K0XVF3</accession>
<dbReference type="NCBIfam" id="TIGR00174">
    <property type="entry name" value="miaA"/>
    <property type="match status" value="1"/>
</dbReference>
<dbReference type="InterPro" id="IPR018022">
    <property type="entry name" value="IPT"/>
</dbReference>
<evidence type="ECO:0000256" key="13">
    <source>
        <dbReference type="RuleBase" id="RU003785"/>
    </source>
</evidence>
<comment type="cofactor">
    <cofactor evidence="1 10">
        <name>Mg(2+)</name>
        <dbReference type="ChEBI" id="CHEBI:18420"/>
    </cofactor>
</comment>
<feature type="site" description="Interaction with substrate tRNA" evidence="10">
    <location>
        <position position="110"/>
    </location>
</feature>
<dbReference type="EC" id="2.5.1.75" evidence="10"/>
<dbReference type="Gene3D" id="1.10.20.140">
    <property type="match status" value="1"/>
</dbReference>
<keyword evidence="6 10" id="KW-0547">Nucleotide-binding</keyword>
<keyword evidence="5 10" id="KW-0819">tRNA processing</keyword>
<comment type="catalytic activity">
    <reaction evidence="9 10 11">
        <text>adenosine(37) in tRNA + dimethylallyl diphosphate = N(6)-dimethylallyladenosine(37) in tRNA + diphosphate</text>
        <dbReference type="Rhea" id="RHEA:26482"/>
        <dbReference type="Rhea" id="RHEA-COMP:10162"/>
        <dbReference type="Rhea" id="RHEA-COMP:10375"/>
        <dbReference type="ChEBI" id="CHEBI:33019"/>
        <dbReference type="ChEBI" id="CHEBI:57623"/>
        <dbReference type="ChEBI" id="CHEBI:74411"/>
        <dbReference type="ChEBI" id="CHEBI:74415"/>
        <dbReference type="EC" id="2.5.1.75"/>
    </reaction>
</comment>
<dbReference type="HAMAP" id="MF_00185">
    <property type="entry name" value="IPP_trans"/>
    <property type="match status" value="1"/>
</dbReference>
<dbReference type="SUPFAM" id="SSF52540">
    <property type="entry name" value="P-loop containing nucleoside triphosphate hydrolases"/>
    <property type="match status" value="1"/>
</dbReference>
<comment type="subunit">
    <text evidence="10">Monomer.</text>
</comment>
<name>A0A0K0XVF3_9GAMM</name>
<evidence type="ECO:0000313" key="14">
    <source>
        <dbReference type="EMBL" id="AKS41689.1"/>
    </source>
</evidence>
<evidence type="ECO:0000256" key="5">
    <source>
        <dbReference type="ARBA" id="ARBA00022694"/>
    </source>
</evidence>
<dbReference type="KEGG" id="wma:WM2015_1316"/>
<evidence type="ECO:0000256" key="8">
    <source>
        <dbReference type="ARBA" id="ARBA00022842"/>
    </source>
</evidence>
<evidence type="ECO:0000256" key="7">
    <source>
        <dbReference type="ARBA" id="ARBA00022840"/>
    </source>
</evidence>
<evidence type="ECO:0000313" key="15">
    <source>
        <dbReference type="Proteomes" id="UP000066624"/>
    </source>
</evidence>
<reference evidence="15" key="1">
    <citation type="submission" date="2015-07" db="EMBL/GenBank/DDBJ databases">
        <authorList>
            <person name="Kim K.M."/>
        </authorList>
    </citation>
    <scope>NUCLEOTIDE SEQUENCE [LARGE SCALE GENOMIC DNA]</scope>
    <source>
        <strain evidence="15">KCTC 42284</strain>
    </source>
</reference>
<evidence type="ECO:0000256" key="6">
    <source>
        <dbReference type="ARBA" id="ARBA00022741"/>
    </source>
</evidence>
<dbReference type="Proteomes" id="UP000066624">
    <property type="component" value="Chromosome"/>
</dbReference>
<keyword evidence="8 10" id="KW-0460">Magnesium</keyword>
<dbReference type="InterPro" id="IPR039657">
    <property type="entry name" value="Dimethylallyltransferase"/>
</dbReference>
<feature type="region of interest" description="Interaction with substrate tRNA" evidence="10">
    <location>
        <begin position="168"/>
        <end position="172"/>
    </location>
</feature>
<organism evidence="14 15">
    <name type="scientific">Wenzhouxiangella marina</name>
    <dbReference type="NCBI Taxonomy" id="1579979"/>
    <lineage>
        <taxon>Bacteria</taxon>
        <taxon>Pseudomonadati</taxon>
        <taxon>Pseudomonadota</taxon>
        <taxon>Gammaproteobacteria</taxon>
        <taxon>Chromatiales</taxon>
        <taxon>Wenzhouxiangellaceae</taxon>
        <taxon>Wenzhouxiangella</taxon>
    </lineage>
</organism>
<comment type="similarity">
    <text evidence="3 10 13">Belongs to the IPP transferase family.</text>
</comment>
<dbReference type="Gene3D" id="3.40.50.300">
    <property type="entry name" value="P-loop containing nucleotide triphosphate hydrolases"/>
    <property type="match status" value="1"/>
</dbReference>
<dbReference type="PANTHER" id="PTHR11088">
    <property type="entry name" value="TRNA DIMETHYLALLYLTRANSFERASE"/>
    <property type="match status" value="1"/>
</dbReference>
<feature type="region of interest" description="Interaction with substrate tRNA" evidence="10">
    <location>
        <begin position="44"/>
        <end position="47"/>
    </location>
</feature>
<dbReference type="RefSeq" id="WP_211260971.1">
    <property type="nucleotide sequence ID" value="NZ_CP012154.1"/>
</dbReference>
<sequence>MVSDPRSGADLPPAVILTGPTAAGKTDVAMALADRFDVALISVDSAQVYRGLDIGAAKPDAVTLARYPHALIDIRDPAEAYSAADFVKDCEAAMREARAARRLPVLVGGTTLYLRALIYGLDPLPPADPSLREQLATELAEDGGRGLHAELASADSAAAARIRPNDPQRLLRAVEILRLTGKGPSHWQTGNRLARLDTLRLVITPSDRKVLHDRIALRFERMVAEGFLDEVAALRKRGDLGPDLPAIRSVGYRQAWDFLAGRFDQESFLQRARAATRQLAKRQLTALRQMRAALWYDSQKGAAIDSIFRQVQGFSKQLDEAAELTEHRSGPSLD</sequence>
<feature type="binding site" evidence="10">
    <location>
        <begin position="19"/>
        <end position="26"/>
    </location>
    <ligand>
        <name>ATP</name>
        <dbReference type="ChEBI" id="CHEBI:30616"/>
    </ligand>
</feature>
<evidence type="ECO:0000256" key="10">
    <source>
        <dbReference type="HAMAP-Rule" id="MF_00185"/>
    </source>
</evidence>
<evidence type="ECO:0000256" key="4">
    <source>
        <dbReference type="ARBA" id="ARBA00022679"/>
    </source>
</evidence>